<dbReference type="eggNOG" id="COG1014">
    <property type="taxonomic scope" value="Bacteria"/>
</dbReference>
<protein>
    <submittedName>
        <fullName evidence="3">IorB4</fullName>
        <ecNumber evidence="3">1.2.7.8</ecNumber>
    </submittedName>
</protein>
<reference evidence="3 4" key="1">
    <citation type="journal article" date="2009" name="Environ. Microbiol.">
        <title>Genome sequence of Desulfobacterium autotrophicum HRM2, a marine sulfate reducer oxidizing organic carbon completely to carbon dioxide.</title>
        <authorList>
            <person name="Strittmatter A.W."/>
            <person name="Liesegang H."/>
            <person name="Rabus R."/>
            <person name="Decker I."/>
            <person name="Amann J."/>
            <person name="Andres S."/>
            <person name="Henne A."/>
            <person name="Fricke W.F."/>
            <person name="Martinez-Arias R."/>
            <person name="Bartels D."/>
            <person name="Goesmann A."/>
            <person name="Krause L."/>
            <person name="Puehler A."/>
            <person name="Klenk H.P."/>
            <person name="Richter M."/>
            <person name="Schuler M."/>
            <person name="Gloeckner F.O."/>
            <person name="Meyerdierks A."/>
            <person name="Gottschalk G."/>
            <person name="Amann R."/>
        </authorList>
    </citation>
    <scope>NUCLEOTIDE SEQUENCE [LARGE SCALE GENOMIC DNA]</scope>
    <source>
        <strain evidence="4">ATCC 43914 / DSM 3382 / HRM2</strain>
    </source>
</reference>
<dbReference type="Gene3D" id="3.40.920.10">
    <property type="entry name" value="Pyruvate-ferredoxin oxidoreductase, PFOR, domain III"/>
    <property type="match status" value="1"/>
</dbReference>
<keyword evidence="1 3" id="KW-0560">Oxidoreductase</keyword>
<dbReference type="PANTHER" id="PTHR43854">
    <property type="entry name" value="INDOLEPYRUVATE OXIDOREDUCTASE SUBUNIT IORB"/>
    <property type="match status" value="1"/>
</dbReference>
<dbReference type="Pfam" id="PF01558">
    <property type="entry name" value="POR"/>
    <property type="match status" value="1"/>
</dbReference>
<dbReference type="InterPro" id="IPR002869">
    <property type="entry name" value="Pyrv_flavodox_OxRed_cen"/>
</dbReference>
<evidence type="ECO:0000313" key="3">
    <source>
        <dbReference type="EMBL" id="ACN17135.1"/>
    </source>
</evidence>
<sequence length="193" mass="20849">MDEFNVYMIGVGGQGIGLLSELVTRAVDHAGLKVKGVDTHGLAQRGGIVVSHLRVGNRVYSPMIPLGRADIVVALERNEALRGVKTAAKKGGTLVYYDAEWQPLGVRLGTAEPVGTVDIEKACAQKDVTVYRIHDPCLNNPKMQNIMVLSAIVRYALIPGVDHQTAGRAMADLMGRKMLEENMVLFNLQTQGG</sequence>
<dbReference type="EMBL" id="CP001087">
    <property type="protein sequence ID" value="ACN17135.1"/>
    <property type="molecule type" value="Genomic_DNA"/>
</dbReference>
<dbReference type="InterPro" id="IPR019752">
    <property type="entry name" value="Pyrv/ketoisovalerate_OxRed_cat"/>
</dbReference>
<feature type="domain" description="Pyruvate/ketoisovalerate oxidoreductase catalytic" evidence="2">
    <location>
        <begin position="12"/>
        <end position="187"/>
    </location>
</feature>
<dbReference type="InterPro" id="IPR052198">
    <property type="entry name" value="IorB_Oxidoreductase"/>
</dbReference>
<dbReference type="GO" id="GO:0043805">
    <property type="term" value="F:indolepyruvate ferredoxin oxidoreductase activity"/>
    <property type="evidence" value="ECO:0007669"/>
    <property type="project" value="UniProtKB-EC"/>
</dbReference>
<gene>
    <name evidence="3" type="primary">iorB4</name>
    <name evidence="3" type="ordered locus">HRM2_40780</name>
</gene>
<evidence type="ECO:0000259" key="2">
    <source>
        <dbReference type="Pfam" id="PF01558"/>
    </source>
</evidence>
<dbReference type="PANTHER" id="PTHR43854:SF1">
    <property type="entry name" value="INDOLEPYRUVATE OXIDOREDUCTASE SUBUNIT IORB"/>
    <property type="match status" value="1"/>
</dbReference>
<dbReference type="EC" id="1.2.7.8" evidence="3"/>
<evidence type="ECO:0000313" key="4">
    <source>
        <dbReference type="Proteomes" id="UP000000442"/>
    </source>
</evidence>
<name>C0QCB8_DESAH</name>
<dbReference type="HOGENOM" id="CLU_087284_1_1_7"/>
<dbReference type="Proteomes" id="UP000000442">
    <property type="component" value="Chromosome"/>
</dbReference>
<dbReference type="SUPFAM" id="SSF53323">
    <property type="entry name" value="Pyruvate-ferredoxin oxidoreductase, PFOR, domain III"/>
    <property type="match status" value="1"/>
</dbReference>
<dbReference type="RefSeq" id="WP_015905868.1">
    <property type="nucleotide sequence ID" value="NC_012108.1"/>
</dbReference>
<dbReference type="KEGG" id="dat:HRM2_40780"/>
<organism evidence="3 4">
    <name type="scientific">Desulforapulum autotrophicum (strain ATCC 43914 / DSM 3382 / VKM B-1955 / HRM2)</name>
    <name type="common">Desulfobacterium autotrophicum</name>
    <dbReference type="NCBI Taxonomy" id="177437"/>
    <lineage>
        <taxon>Bacteria</taxon>
        <taxon>Pseudomonadati</taxon>
        <taxon>Thermodesulfobacteriota</taxon>
        <taxon>Desulfobacteria</taxon>
        <taxon>Desulfobacterales</taxon>
        <taxon>Desulfobacteraceae</taxon>
        <taxon>Desulforapulum</taxon>
    </lineage>
</organism>
<dbReference type="OrthoDB" id="9800445at2"/>
<dbReference type="STRING" id="177437.HRM2_40780"/>
<evidence type="ECO:0000256" key="1">
    <source>
        <dbReference type="ARBA" id="ARBA00023002"/>
    </source>
</evidence>
<accession>C0QCB8</accession>
<dbReference type="AlphaFoldDB" id="C0QCB8"/>
<keyword evidence="4" id="KW-1185">Reference proteome</keyword>
<proteinExistence type="predicted"/>